<evidence type="ECO:0000313" key="4">
    <source>
        <dbReference type="WBParaSite" id="HPBE_0000041301-mRNA-1"/>
    </source>
</evidence>
<name>A0A183F2P2_HELPZ</name>
<organism evidence="3 4">
    <name type="scientific">Heligmosomoides polygyrus</name>
    <name type="common">Parasitic roundworm</name>
    <dbReference type="NCBI Taxonomy" id="6339"/>
    <lineage>
        <taxon>Eukaryota</taxon>
        <taxon>Metazoa</taxon>
        <taxon>Ecdysozoa</taxon>
        <taxon>Nematoda</taxon>
        <taxon>Chromadorea</taxon>
        <taxon>Rhabditida</taxon>
        <taxon>Rhabditina</taxon>
        <taxon>Rhabditomorpha</taxon>
        <taxon>Strongyloidea</taxon>
        <taxon>Heligmosomidae</taxon>
        <taxon>Heligmosomoides</taxon>
    </lineage>
</organism>
<proteinExistence type="predicted"/>
<gene>
    <name evidence="2" type="ORF">HPBE_LOCUS414</name>
</gene>
<dbReference type="WBParaSite" id="HPBE_0000041301-mRNA-1">
    <property type="protein sequence ID" value="HPBE_0000041301-mRNA-1"/>
    <property type="gene ID" value="HPBE_0000041301"/>
</dbReference>
<sequence length="110" mass="12575">MATWHQKSGPRHEAGQTLKKKKIQTFTKPLWPPTVRTVTYNYKSGQLKFPDYVCTFHVKRSAGFNLSVPEHDGLDDYYAIDNPQSKEEEEETKADDTSLKPSPLLPILVL</sequence>
<evidence type="ECO:0000313" key="2">
    <source>
        <dbReference type="EMBL" id="VDO18796.1"/>
    </source>
</evidence>
<dbReference type="AlphaFoldDB" id="A0A183F2P2"/>
<evidence type="ECO:0000256" key="1">
    <source>
        <dbReference type="SAM" id="MobiDB-lite"/>
    </source>
</evidence>
<evidence type="ECO:0000313" key="3">
    <source>
        <dbReference type="Proteomes" id="UP000050761"/>
    </source>
</evidence>
<feature type="region of interest" description="Disordered" evidence="1">
    <location>
        <begin position="1"/>
        <end position="21"/>
    </location>
</feature>
<dbReference type="EMBL" id="UZAH01000276">
    <property type="protein sequence ID" value="VDO18796.1"/>
    <property type="molecule type" value="Genomic_DNA"/>
</dbReference>
<reference evidence="2 3" key="1">
    <citation type="submission" date="2018-11" db="EMBL/GenBank/DDBJ databases">
        <authorList>
            <consortium name="Pathogen Informatics"/>
        </authorList>
    </citation>
    <scope>NUCLEOTIDE SEQUENCE [LARGE SCALE GENOMIC DNA]</scope>
</reference>
<dbReference type="Proteomes" id="UP000050761">
    <property type="component" value="Unassembled WGS sequence"/>
</dbReference>
<reference evidence="4" key="2">
    <citation type="submission" date="2019-09" db="UniProtKB">
        <authorList>
            <consortium name="WormBaseParasite"/>
        </authorList>
    </citation>
    <scope>IDENTIFICATION</scope>
</reference>
<keyword evidence="3" id="KW-1185">Reference proteome</keyword>
<accession>A0A183F2P2</accession>
<protein>
    <submittedName>
        <fullName evidence="2 4">Uncharacterized protein</fullName>
    </submittedName>
</protein>
<accession>A0A3P7TCB1</accession>